<dbReference type="EMBL" id="LWBP01000194">
    <property type="protein sequence ID" value="OQP57410.1"/>
    <property type="molecule type" value="Genomic_DNA"/>
</dbReference>
<name>A0A1V9FGE6_9BACT</name>
<evidence type="ECO:0000313" key="1">
    <source>
        <dbReference type="EMBL" id="OQP57410.1"/>
    </source>
</evidence>
<keyword evidence="2" id="KW-1185">Reference proteome</keyword>
<protein>
    <submittedName>
        <fullName evidence="1">Uncharacterized protein</fullName>
    </submittedName>
</protein>
<reference evidence="2" key="1">
    <citation type="submission" date="2016-04" db="EMBL/GenBank/DDBJ databases">
        <authorList>
            <person name="Chen L."/>
            <person name="Zhuang W."/>
            <person name="Wang G."/>
        </authorList>
    </citation>
    <scope>NUCLEOTIDE SEQUENCE [LARGE SCALE GENOMIC DNA]</scope>
    <source>
        <strain evidence="2">208</strain>
    </source>
</reference>
<accession>A0A1V9FGE6</accession>
<comment type="caution">
    <text evidence="1">The sequence shown here is derived from an EMBL/GenBank/DDBJ whole genome shotgun (WGS) entry which is preliminary data.</text>
</comment>
<proteinExistence type="predicted"/>
<dbReference type="AlphaFoldDB" id="A0A1V9FGE6"/>
<dbReference type="STRING" id="550983.A4R26_24645"/>
<evidence type="ECO:0000313" key="2">
    <source>
        <dbReference type="Proteomes" id="UP000192276"/>
    </source>
</evidence>
<gene>
    <name evidence="1" type="ORF">A4R26_24645</name>
</gene>
<sequence>MLPAFHLFHLPGYPLLFDYFIQRLNEQPAHQLNEYPPRPFPNHDHYHRPLSSYPCASETSAYYNQPGREHYYPAPLLTYSL</sequence>
<organism evidence="1 2">
    <name type="scientific">Niastella populi</name>
    <dbReference type="NCBI Taxonomy" id="550983"/>
    <lineage>
        <taxon>Bacteria</taxon>
        <taxon>Pseudomonadati</taxon>
        <taxon>Bacteroidota</taxon>
        <taxon>Chitinophagia</taxon>
        <taxon>Chitinophagales</taxon>
        <taxon>Chitinophagaceae</taxon>
        <taxon>Niastella</taxon>
    </lineage>
</organism>
<dbReference type="Proteomes" id="UP000192276">
    <property type="component" value="Unassembled WGS sequence"/>
</dbReference>